<keyword evidence="5" id="KW-0808">Transferase</keyword>
<evidence type="ECO:0000313" key="12">
    <source>
        <dbReference type="EMBL" id="PNS21321.1"/>
    </source>
</evidence>
<evidence type="ECO:0008006" key="14">
    <source>
        <dbReference type="Google" id="ProtNLM"/>
    </source>
</evidence>
<dbReference type="PROSITE" id="PS50280">
    <property type="entry name" value="SET"/>
    <property type="match status" value="1"/>
</dbReference>
<feature type="domain" description="AWS" evidence="11">
    <location>
        <begin position="338"/>
        <end position="391"/>
    </location>
</feature>
<accession>A0A2K1R213</accession>
<dbReference type="Pfam" id="PF00856">
    <property type="entry name" value="SET"/>
    <property type="match status" value="1"/>
</dbReference>
<dbReference type="Proteomes" id="UP000243797">
    <property type="component" value="Unassembled WGS sequence"/>
</dbReference>
<dbReference type="SMART" id="SM00317">
    <property type="entry name" value="SET"/>
    <property type="match status" value="1"/>
</dbReference>
<feature type="region of interest" description="Disordered" evidence="8">
    <location>
        <begin position="11"/>
        <end position="34"/>
    </location>
</feature>
<feature type="domain" description="SET" evidence="9">
    <location>
        <begin position="402"/>
        <end position="518"/>
    </location>
</feature>
<evidence type="ECO:0000256" key="3">
    <source>
        <dbReference type="ARBA" id="ARBA00022454"/>
    </source>
</evidence>
<dbReference type="SMART" id="SM00570">
    <property type="entry name" value="AWS"/>
    <property type="match status" value="1"/>
</dbReference>
<comment type="subcellular location">
    <subcellularLocation>
        <location evidence="2">Chromosome</location>
    </subcellularLocation>
    <subcellularLocation>
        <location evidence="1">Nucleus</location>
    </subcellularLocation>
</comment>
<evidence type="ECO:0000256" key="6">
    <source>
        <dbReference type="ARBA" id="ARBA00022691"/>
    </source>
</evidence>
<dbReference type="PANTHER" id="PTHR22884">
    <property type="entry name" value="SET DOMAIN PROTEINS"/>
    <property type="match status" value="1"/>
</dbReference>
<evidence type="ECO:0000259" key="10">
    <source>
        <dbReference type="PROSITE" id="PS50868"/>
    </source>
</evidence>
<dbReference type="InterPro" id="IPR001214">
    <property type="entry name" value="SET_dom"/>
</dbReference>
<feature type="region of interest" description="Disordered" evidence="8">
    <location>
        <begin position="652"/>
        <end position="691"/>
    </location>
</feature>
<feature type="compositionally biased region" description="Basic and acidic residues" evidence="8">
    <location>
        <begin position="743"/>
        <end position="753"/>
    </location>
</feature>
<feature type="domain" description="Post-SET" evidence="10">
    <location>
        <begin position="526"/>
        <end position="542"/>
    </location>
</feature>
<dbReference type="GO" id="GO:0005694">
    <property type="term" value="C:chromosome"/>
    <property type="evidence" value="ECO:0007669"/>
    <property type="project" value="UniProtKB-SubCell"/>
</dbReference>
<evidence type="ECO:0000259" key="9">
    <source>
        <dbReference type="PROSITE" id="PS50280"/>
    </source>
</evidence>
<evidence type="ECO:0000256" key="2">
    <source>
        <dbReference type="ARBA" id="ARBA00004286"/>
    </source>
</evidence>
<sequence>MSNIIVAASVDGSSAAAASPASTPPTSVADGSAADTASIKQEAVVSRETSASVEIGASRRSVRSRNSVESYNLAKISDLQFGKQIAKVKNTRSFSGDTLVNDVEPETDTPSTRRRRLEGEVEKALDMEWQVGELEDAIPESSATGKSKHRSSVALDKISRAADRISSALGKRCRDAVDSKREALGVSGKRNSQVIATTERQQAEKMATQIKNDENAPPAKKARLLDTIAEITCSMNRNPSAKKPKKKWLAQGLYAGQASDFKGTLSDSKRRSRLGLTSNACEVMPYPMYSAGTRAADFKLPFDVFAPLKKKENPKDWKKLSKNAFTPSAKEVWRTKKLERSICLCQPPAPGSAEEGCDENCLNRTMLYECDDNNCALTAEQCTNRAFADLAKRTKSGGQFDIGVEIIHTKECGHGLRANRCFAPGQIIIEYCGEVITQEESDRRMNEVYKEKDAYYLMEFDQGMIIDATKGNIARFVNHSCAPNCLMEKRIVRGEPKMALFAGPNGVFTGEELTYDYNFDNFSALNVLDCRCGAELCRGKLERRDAKKEQTLAATLKRKLIEAASATPEPAEKRPLKKRQTGRWSKGWAYIDPEMEALRLKEDAMEKGGAIDERALETLKKEAVKGTSAEEVIGGRGSRTASVRAKEKMLERASSVKSKITGKPKKEVSKKPLMASGTKEEEKEVKVDNSIKEMKANRRKSLMHKLGLSTASNITLEHNEETTTTVEEKKFSFDLTKPLLGDGDSRTSVETKRSSKTMKQTKLSWTPASSKKSAAKPQDIPDDVDVLEMVLNSGGAGRSSISA</sequence>
<dbReference type="OrthoDB" id="422362at2759"/>
<evidence type="ECO:0000313" key="13">
    <source>
        <dbReference type="Proteomes" id="UP000243797"/>
    </source>
</evidence>
<evidence type="ECO:0000259" key="11">
    <source>
        <dbReference type="PROSITE" id="PS51215"/>
    </source>
</evidence>
<evidence type="ECO:0000256" key="1">
    <source>
        <dbReference type="ARBA" id="ARBA00004123"/>
    </source>
</evidence>
<reference evidence="12 13" key="1">
    <citation type="submission" date="2017-06" db="EMBL/GenBank/DDBJ databases">
        <title>Draft genome sequence of a variant of Elsinoe murrayae.</title>
        <authorList>
            <person name="Cheng Q."/>
        </authorList>
    </citation>
    <scope>NUCLEOTIDE SEQUENCE [LARGE SCALE GENOMIC DNA]</scope>
    <source>
        <strain evidence="12 13">CQ-2017a</strain>
    </source>
</reference>
<dbReference type="InterPro" id="IPR006560">
    <property type="entry name" value="AWS_dom"/>
</dbReference>
<organism evidence="12 13">
    <name type="scientific">Sphaceloma murrayae</name>
    <dbReference type="NCBI Taxonomy" id="2082308"/>
    <lineage>
        <taxon>Eukaryota</taxon>
        <taxon>Fungi</taxon>
        <taxon>Dikarya</taxon>
        <taxon>Ascomycota</taxon>
        <taxon>Pezizomycotina</taxon>
        <taxon>Dothideomycetes</taxon>
        <taxon>Dothideomycetidae</taxon>
        <taxon>Myriangiales</taxon>
        <taxon>Elsinoaceae</taxon>
        <taxon>Sphaceloma</taxon>
    </lineage>
</organism>
<dbReference type="GO" id="GO:0005634">
    <property type="term" value="C:nucleus"/>
    <property type="evidence" value="ECO:0007669"/>
    <property type="project" value="UniProtKB-SubCell"/>
</dbReference>
<dbReference type="PROSITE" id="PS50868">
    <property type="entry name" value="POST_SET"/>
    <property type="match status" value="1"/>
</dbReference>
<evidence type="ECO:0000256" key="5">
    <source>
        <dbReference type="ARBA" id="ARBA00022679"/>
    </source>
</evidence>
<dbReference type="InParanoid" id="A0A2K1R213"/>
<protein>
    <recommendedName>
        <fullName evidence="14">SET domain-containing protein</fullName>
    </recommendedName>
</protein>
<dbReference type="GO" id="GO:0032259">
    <property type="term" value="P:methylation"/>
    <property type="evidence" value="ECO:0007669"/>
    <property type="project" value="UniProtKB-KW"/>
</dbReference>
<dbReference type="STRING" id="2082308.A0A2K1R213"/>
<gene>
    <name evidence="12" type="ORF">CAC42_1100</name>
</gene>
<keyword evidence="4" id="KW-0489">Methyltransferase</keyword>
<proteinExistence type="predicted"/>
<feature type="compositionally biased region" description="Low complexity" evidence="8">
    <location>
        <begin position="11"/>
        <end position="30"/>
    </location>
</feature>
<feature type="region of interest" description="Disordered" evidence="8">
    <location>
        <begin position="735"/>
        <end position="782"/>
    </location>
</feature>
<comment type="caution">
    <text evidence="12">The sequence shown here is derived from an EMBL/GenBank/DDBJ whole genome shotgun (WGS) entry which is preliminary data.</text>
</comment>
<dbReference type="Pfam" id="PF17907">
    <property type="entry name" value="AWS"/>
    <property type="match status" value="1"/>
</dbReference>
<keyword evidence="7" id="KW-0539">Nucleus</keyword>
<dbReference type="SUPFAM" id="SSF82199">
    <property type="entry name" value="SET domain"/>
    <property type="match status" value="1"/>
</dbReference>
<dbReference type="InterPro" id="IPR003616">
    <property type="entry name" value="Post-SET_dom"/>
</dbReference>
<dbReference type="InterPro" id="IPR050777">
    <property type="entry name" value="SET2_Histone-Lys_MeTrsfase"/>
</dbReference>
<dbReference type="Gene3D" id="2.170.270.10">
    <property type="entry name" value="SET domain"/>
    <property type="match status" value="1"/>
</dbReference>
<feature type="compositionally biased region" description="Basic and acidic residues" evidence="8">
    <location>
        <begin position="678"/>
        <end position="691"/>
    </location>
</feature>
<dbReference type="PROSITE" id="PS51215">
    <property type="entry name" value="AWS"/>
    <property type="match status" value="1"/>
</dbReference>
<keyword evidence="6" id="KW-0949">S-adenosyl-L-methionine</keyword>
<feature type="compositionally biased region" description="Polar residues" evidence="8">
    <location>
        <begin position="757"/>
        <end position="772"/>
    </location>
</feature>
<dbReference type="AlphaFoldDB" id="A0A2K1R213"/>
<name>A0A2K1R213_9PEZI</name>
<dbReference type="GO" id="GO:0042054">
    <property type="term" value="F:histone methyltransferase activity"/>
    <property type="evidence" value="ECO:0007669"/>
    <property type="project" value="InterPro"/>
</dbReference>
<dbReference type="InterPro" id="IPR046341">
    <property type="entry name" value="SET_dom_sf"/>
</dbReference>
<evidence type="ECO:0000256" key="7">
    <source>
        <dbReference type="ARBA" id="ARBA00023242"/>
    </source>
</evidence>
<evidence type="ECO:0000256" key="8">
    <source>
        <dbReference type="SAM" id="MobiDB-lite"/>
    </source>
</evidence>
<keyword evidence="3" id="KW-0158">Chromosome</keyword>
<dbReference type="EMBL" id="NKHZ01000011">
    <property type="protein sequence ID" value="PNS21321.1"/>
    <property type="molecule type" value="Genomic_DNA"/>
</dbReference>
<feature type="region of interest" description="Disordered" evidence="8">
    <location>
        <begin position="96"/>
        <end position="116"/>
    </location>
</feature>
<evidence type="ECO:0000256" key="4">
    <source>
        <dbReference type="ARBA" id="ARBA00022603"/>
    </source>
</evidence>
<keyword evidence="13" id="KW-1185">Reference proteome</keyword>